<comment type="caution">
    <text evidence="1">The sequence shown here is derived from an EMBL/GenBank/DDBJ whole genome shotgun (WGS) entry which is preliminary data.</text>
</comment>
<evidence type="ECO:0000313" key="1">
    <source>
        <dbReference type="EMBL" id="MPN55990.1"/>
    </source>
</evidence>
<dbReference type="InterPro" id="IPR014717">
    <property type="entry name" value="Transl_elong_EF1B/ribsomal_bS6"/>
</dbReference>
<accession>A0A645IYM4</accession>
<gene>
    <name evidence="1" type="ORF">SDC9_203674</name>
</gene>
<sequence length="143" mass="16229">MNGYRVSESQKAQADAKTKQKMIEWIVKNETVNSDTNPQFQITAQPVDKEAVDTIQGNLVKKIGDYNLEVKSITTQNKTSQDKKDNVSGVEFTTTVTGSWEDTMRYLNDLKREQALIVVKSANVEIEQNSSIKTTFKYKIFTL</sequence>
<dbReference type="Gene3D" id="3.30.70.60">
    <property type="match status" value="1"/>
</dbReference>
<reference evidence="1" key="1">
    <citation type="submission" date="2019-08" db="EMBL/GenBank/DDBJ databases">
        <authorList>
            <person name="Kucharzyk K."/>
            <person name="Murdoch R.W."/>
            <person name="Higgins S."/>
            <person name="Loffler F."/>
        </authorList>
    </citation>
    <scope>NUCLEOTIDE SEQUENCE</scope>
</reference>
<dbReference type="EMBL" id="VSSQ01125834">
    <property type="protein sequence ID" value="MPN55990.1"/>
    <property type="molecule type" value="Genomic_DNA"/>
</dbReference>
<organism evidence="1">
    <name type="scientific">bioreactor metagenome</name>
    <dbReference type="NCBI Taxonomy" id="1076179"/>
    <lineage>
        <taxon>unclassified sequences</taxon>
        <taxon>metagenomes</taxon>
        <taxon>ecological metagenomes</taxon>
    </lineage>
</organism>
<protein>
    <submittedName>
        <fullName evidence="1">Uncharacterized protein</fullName>
    </submittedName>
</protein>
<name>A0A645IYM4_9ZZZZ</name>
<dbReference type="AlphaFoldDB" id="A0A645IYM4"/>
<proteinExistence type="predicted"/>